<dbReference type="InterPro" id="IPR004408">
    <property type="entry name" value="Biotin_CoA_COase_ligase"/>
</dbReference>
<dbReference type="SUPFAM" id="SSF55681">
    <property type="entry name" value="Class II aaRS and biotin synthetases"/>
    <property type="match status" value="1"/>
</dbReference>
<dbReference type="GO" id="GO:0004077">
    <property type="term" value="F:biotin--[biotin carboxyl-carrier protein] ligase activity"/>
    <property type="evidence" value="ECO:0007669"/>
    <property type="project" value="UniProtKB-EC"/>
</dbReference>
<organism evidence="3 4">
    <name type="scientific">Imperialibacter roseus</name>
    <dbReference type="NCBI Taxonomy" id="1324217"/>
    <lineage>
        <taxon>Bacteria</taxon>
        <taxon>Pseudomonadati</taxon>
        <taxon>Bacteroidota</taxon>
        <taxon>Cytophagia</taxon>
        <taxon>Cytophagales</taxon>
        <taxon>Flammeovirgaceae</taxon>
        <taxon>Imperialibacter</taxon>
    </lineage>
</organism>
<protein>
    <submittedName>
        <fullName evidence="3">Biotin--[acetyl-CoA-carboxylase] ligase</fullName>
        <ecNumber evidence="3">6.3.4.15</ecNumber>
    </submittedName>
</protein>
<dbReference type="NCBIfam" id="TIGR00121">
    <property type="entry name" value="birA_ligase"/>
    <property type="match status" value="1"/>
</dbReference>
<dbReference type="Proteomes" id="UP001302349">
    <property type="component" value="Chromosome"/>
</dbReference>
<dbReference type="PANTHER" id="PTHR12835:SF5">
    <property type="entry name" value="BIOTIN--PROTEIN LIGASE"/>
    <property type="match status" value="1"/>
</dbReference>
<reference evidence="3 4" key="1">
    <citation type="journal article" date="2023" name="Microbiol. Resour. Announc.">
        <title>Complete Genome Sequence of Imperialibacter roseus strain P4T.</title>
        <authorList>
            <person name="Tizabi D.R."/>
            <person name="Bachvaroff T."/>
            <person name="Hill R.T."/>
        </authorList>
    </citation>
    <scope>NUCLEOTIDE SEQUENCE [LARGE SCALE GENOMIC DNA]</scope>
    <source>
        <strain evidence="3 4">P4T</strain>
    </source>
</reference>
<evidence type="ECO:0000259" key="2">
    <source>
        <dbReference type="PROSITE" id="PS51733"/>
    </source>
</evidence>
<evidence type="ECO:0000256" key="1">
    <source>
        <dbReference type="ARBA" id="ARBA00022598"/>
    </source>
</evidence>
<dbReference type="PROSITE" id="PS51733">
    <property type="entry name" value="BPL_LPL_CATALYTIC"/>
    <property type="match status" value="1"/>
</dbReference>
<name>A0ABZ0IKN2_9BACT</name>
<proteinExistence type="predicted"/>
<dbReference type="RefSeq" id="WP_317487983.1">
    <property type="nucleotide sequence ID" value="NZ_CP136051.1"/>
</dbReference>
<dbReference type="EMBL" id="CP136051">
    <property type="protein sequence ID" value="WOK05221.1"/>
    <property type="molecule type" value="Genomic_DNA"/>
</dbReference>
<feature type="domain" description="BPL/LPL catalytic" evidence="2">
    <location>
        <begin position="10"/>
        <end position="188"/>
    </location>
</feature>
<keyword evidence="1 3" id="KW-0436">Ligase</keyword>
<gene>
    <name evidence="3" type="ORF">RT717_19255</name>
</gene>
<dbReference type="PANTHER" id="PTHR12835">
    <property type="entry name" value="BIOTIN PROTEIN LIGASE"/>
    <property type="match status" value="1"/>
</dbReference>
<dbReference type="InterPro" id="IPR045864">
    <property type="entry name" value="aa-tRNA-synth_II/BPL/LPL"/>
</dbReference>
<dbReference type="EC" id="6.3.4.15" evidence="3"/>
<evidence type="ECO:0000313" key="4">
    <source>
        <dbReference type="Proteomes" id="UP001302349"/>
    </source>
</evidence>
<dbReference type="InterPro" id="IPR004143">
    <property type="entry name" value="BPL_LPL_catalytic"/>
</dbReference>
<dbReference type="Gene3D" id="3.30.930.10">
    <property type="entry name" value="Bira Bifunctional Protein, Domain 2"/>
    <property type="match status" value="1"/>
</dbReference>
<accession>A0ABZ0IKN2</accession>
<sequence length="253" mass="28240">MHKIFSKNLFIGKKVVYLPKCHSTNSIATQLAEIEHVNEGAVVIADEQLAGRGQRGNSWESEPGKNIMMSVVLKPTFLKPSQQFFLNIIVSIAVKKTLSEFGLENVKVKWPNDIYAGNKKITGILIESTLKGSMIETSVVGVGLNVNQLVFTSEKATSMALEVGNDLDKELVLEKLSRNIESIYLQLKGGASEKLKADYLKSMIGWGERRSYREKEGTFEGEILGVSELGKLKVERGGNVREYDLKEIEFLWK</sequence>
<evidence type="ECO:0000313" key="3">
    <source>
        <dbReference type="EMBL" id="WOK05221.1"/>
    </source>
</evidence>
<keyword evidence="4" id="KW-1185">Reference proteome</keyword>
<dbReference type="CDD" id="cd16442">
    <property type="entry name" value="BPL"/>
    <property type="match status" value="1"/>
</dbReference>
<dbReference type="Pfam" id="PF03099">
    <property type="entry name" value="BPL_LplA_LipB"/>
    <property type="match status" value="1"/>
</dbReference>